<proteinExistence type="inferred from homology"/>
<dbReference type="InterPro" id="IPR036928">
    <property type="entry name" value="AS_sf"/>
</dbReference>
<dbReference type="KEGG" id="ppel:H6H00_28585"/>
<comment type="similarity">
    <text evidence="1">Belongs to the amidase family.</text>
</comment>
<protein>
    <submittedName>
        <fullName evidence="4">Amidase</fullName>
    </submittedName>
</protein>
<organism evidence="4 5">
    <name type="scientific">Pseudonocardia petroleophila</name>
    <dbReference type="NCBI Taxonomy" id="37331"/>
    <lineage>
        <taxon>Bacteria</taxon>
        <taxon>Bacillati</taxon>
        <taxon>Actinomycetota</taxon>
        <taxon>Actinomycetes</taxon>
        <taxon>Pseudonocardiales</taxon>
        <taxon>Pseudonocardiaceae</taxon>
        <taxon>Pseudonocardia</taxon>
    </lineage>
</organism>
<keyword evidence="5" id="KW-1185">Reference proteome</keyword>
<dbReference type="EMBL" id="CP060131">
    <property type="protein sequence ID" value="QNG55914.1"/>
    <property type="molecule type" value="Genomic_DNA"/>
</dbReference>
<dbReference type="InterPro" id="IPR023631">
    <property type="entry name" value="Amidase_dom"/>
</dbReference>
<feature type="domain" description="Amidase" evidence="3">
    <location>
        <begin position="83"/>
        <end position="209"/>
    </location>
</feature>
<dbReference type="Gene3D" id="3.90.1300.10">
    <property type="entry name" value="Amidase signature (AS) domain"/>
    <property type="match status" value="2"/>
</dbReference>
<dbReference type="PANTHER" id="PTHR11895:SF7">
    <property type="entry name" value="GLUTAMYL-TRNA(GLN) AMIDOTRANSFERASE SUBUNIT A, MITOCHONDRIAL"/>
    <property type="match status" value="1"/>
</dbReference>
<dbReference type="GO" id="GO:0003824">
    <property type="term" value="F:catalytic activity"/>
    <property type="evidence" value="ECO:0007669"/>
    <property type="project" value="InterPro"/>
</dbReference>
<dbReference type="Pfam" id="PF01425">
    <property type="entry name" value="Amidase"/>
    <property type="match status" value="2"/>
</dbReference>
<gene>
    <name evidence="4" type="ORF">H6H00_28585</name>
</gene>
<evidence type="ECO:0000313" key="5">
    <source>
        <dbReference type="Proteomes" id="UP000515728"/>
    </source>
</evidence>
<dbReference type="PANTHER" id="PTHR11895">
    <property type="entry name" value="TRANSAMIDASE"/>
    <property type="match status" value="1"/>
</dbReference>
<evidence type="ECO:0000259" key="3">
    <source>
        <dbReference type="Pfam" id="PF01425"/>
    </source>
</evidence>
<accession>A0A7G7MT03</accession>
<reference evidence="4 5" key="1">
    <citation type="submission" date="2020-08" db="EMBL/GenBank/DDBJ databases">
        <authorList>
            <person name="Mo P."/>
        </authorList>
    </citation>
    <scope>NUCLEOTIDE SEQUENCE [LARGE SCALE GENOMIC DNA]</scope>
    <source>
        <strain evidence="4 5">CGMCC 4.1532</strain>
    </source>
</reference>
<evidence type="ECO:0000256" key="2">
    <source>
        <dbReference type="SAM" id="MobiDB-lite"/>
    </source>
</evidence>
<feature type="region of interest" description="Disordered" evidence="2">
    <location>
        <begin position="100"/>
        <end position="121"/>
    </location>
</feature>
<feature type="domain" description="Amidase" evidence="3">
    <location>
        <begin position="280"/>
        <end position="367"/>
    </location>
</feature>
<name>A0A7G7MT03_9PSEU</name>
<evidence type="ECO:0000256" key="1">
    <source>
        <dbReference type="ARBA" id="ARBA00009199"/>
    </source>
</evidence>
<feature type="compositionally biased region" description="Polar residues" evidence="2">
    <location>
        <begin position="100"/>
        <end position="112"/>
    </location>
</feature>
<dbReference type="Proteomes" id="UP000515728">
    <property type="component" value="Chromosome"/>
</dbReference>
<evidence type="ECO:0000313" key="4">
    <source>
        <dbReference type="EMBL" id="QNG55914.1"/>
    </source>
</evidence>
<sequence>MWSPASAVTTAEAVRSGQLSASDSGAAALRRLEATDGWVRAFVDIDPAGSLAVAAAMDRQRGSGSGRLAGVPIAVKGRAGPGSDQVRRLVAEGAVVLGATSTPRGTTHQTWGHTDRGPTRNPWRPDLSPGGSSAGSAAAVAAGVVALATGTDGAGSSRIPAAWCGIFGYKPTTALAVPTGPAVPAVPAPLARDPRDLRLWADVVLGDLPPVGEAGTAVWAPDLGYAAHELDPEVVAVAHAAAQRLADRVGLRWTNPTVELLDPAIAWTALRDPAATVADRRAAAAVRAHNDDRLAELFTRADLLLTPTTPAGPHGHAGPGPRMSVALTWVFNLSGHPALSIPAGTTADGVPVGLQVVARPGADRALLDLAAACPAAAPAPSRPARRYP</sequence>
<dbReference type="InterPro" id="IPR000120">
    <property type="entry name" value="Amidase"/>
</dbReference>
<dbReference type="AlphaFoldDB" id="A0A7G7MT03"/>
<dbReference type="SUPFAM" id="SSF75304">
    <property type="entry name" value="Amidase signature (AS) enzymes"/>
    <property type="match status" value="1"/>
</dbReference>